<dbReference type="Proteomes" id="UP000001191">
    <property type="component" value="Chromosome"/>
</dbReference>
<dbReference type="KEGG" id="npu:Npun_R3476"/>
<dbReference type="EMBL" id="CP001037">
    <property type="protein sequence ID" value="ACC81884.1"/>
    <property type="molecule type" value="Genomic_DNA"/>
</dbReference>
<dbReference type="eggNOG" id="COG0265">
    <property type="taxonomic scope" value="Bacteria"/>
</dbReference>
<keyword evidence="2" id="KW-1185">Reference proteome</keyword>
<dbReference type="HOGENOM" id="CLU_112932_1_0_3"/>
<accession>B2J133</accession>
<dbReference type="PhylomeDB" id="B2J133"/>
<dbReference type="Pfam" id="PF10989">
    <property type="entry name" value="DUF2808"/>
    <property type="match status" value="1"/>
</dbReference>
<reference evidence="1 2" key="2">
    <citation type="journal article" date="2013" name="Plant Physiol.">
        <title>A Nostoc punctiforme Sugar Transporter Necessary to Establish a Cyanobacterium-Plant Symbiosis.</title>
        <authorList>
            <person name="Ekman M."/>
            <person name="Picossi S."/>
            <person name="Campbell E.L."/>
            <person name="Meeks J.C."/>
            <person name="Flores E."/>
        </authorList>
    </citation>
    <scope>NUCLEOTIDE SEQUENCE [LARGE SCALE GENOMIC DNA]</scope>
    <source>
        <strain evidence="2">ATCC 29133 / PCC 73102</strain>
    </source>
</reference>
<dbReference type="EnsemblBacteria" id="ACC81884">
    <property type="protein sequence ID" value="ACC81884"/>
    <property type="gene ID" value="Npun_R3476"/>
</dbReference>
<dbReference type="AlphaFoldDB" id="B2J133"/>
<evidence type="ECO:0000313" key="1">
    <source>
        <dbReference type="EMBL" id="ACC81884.1"/>
    </source>
</evidence>
<sequence>MRIATLFGITLSFAIGIGGATLPVTQAVQLRDGTVYFVQPPKLVNATTTYKDVNVWGGTYYFTINLPENAGESLQKVTIAQREGTENIRYNLNDTRAFVGKSDAYGGLRLRKESRLTLGPVTDERDTRTVTVNFDPPVTPGQTVTIALRPVSNPSFSGVYLLGVTAFPVGEKSHGQFLGFGRFQFYSNRSNWWFP</sequence>
<proteinExistence type="predicted"/>
<evidence type="ECO:0008006" key="3">
    <source>
        <dbReference type="Google" id="ProtNLM"/>
    </source>
</evidence>
<evidence type="ECO:0000313" key="2">
    <source>
        <dbReference type="Proteomes" id="UP000001191"/>
    </source>
</evidence>
<organism evidence="1 2">
    <name type="scientific">Nostoc punctiforme (strain ATCC 29133 / PCC 73102)</name>
    <dbReference type="NCBI Taxonomy" id="63737"/>
    <lineage>
        <taxon>Bacteria</taxon>
        <taxon>Bacillati</taxon>
        <taxon>Cyanobacteriota</taxon>
        <taxon>Cyanophyceae</taxon>
        <taxon>Nostocales</taxon>
        <taxon>Nostocaceae</taxon>
        <taxon>Nostoc</taxon>
    </lineage>
</organism>
<dbReference type="OrthoDB" id="423147at2"/>
<name>B2J133_NOSP7</name>
<dbReference type="InterPro" id="IPR021256">
    <property type="entry name" value="DUF2808"/>
</dbReference>
<gene>
    <name evidence="1" type="ordered locus">Npun_R3476</name>
</gene>
<dbReference type="STRING" id="63737.Npun_R3476"/>
<dbReference type="RefSeq" id="WP_012409858.1">
    <property type="nucleotide sequence ID" value="NC_010628.1"/>
</dbReference>
<protein>
    <recommendedName>
        <fullName evidence="3">DUF2808 domain-containing protein</fullName>
    </recommendedName>
</protein>
<reference evidence="2" key="1">
    <citation type="submission" date="2008-04" db="EMBL/GenBank/DDBJ databases">
        <title>Complete sequence of chromosome of Nostoc punctiforme ATCC 29133.</title>
        <authorList>
            <consortium name="US DOE Joint Genome Institute"/>
            <person name="Copeland A."/>
            <person name="Lucas S."/>
            <person name="Lapidus A."/>
            <person name="Glavina del Rio T."/>
            <person name="Dalin E."/>
            <person name="Tice H."/>
            <person name="Pitluck S."/>
            <person name="Chain P."/>
            <person name="Malfatti S."/>
            <person name="Shin M."/>
            <person name="Vergez L."/>
            <person name="Schmutz J."/>
            <person name="Larimer F."/>
            <person name="Land M."/>
            <person name="Hauser L."/>
            <person name="Kyrpides N."/>
            <person name="Kim E."/>
            <person name="Meeks J.C."/>
            <person name="Elhai J."/>
            <person name="Campbell E.L."/>
            <person name="Thiel T."/>
            <person name="Longmire J."/>
            <person name="Potts M."/>
            <person name="Atlas R."/>
        </authorList>
    </citation>
    <scope>NUCLEOTIDE SEQUENCE [LARGE SCALE GENOMIC DNA]</scope>
    <source>
        <strain evidence="2">ATCC 29133 / PCC 73102</strain>
    </source>
</reference>